<evidence type="ECO:0000313" key="3">
    <source>
        <dbReference type="Proteomes" id="UP000092668"/>
    </source>
</evidence>
<accession>A0A1B8SLG4</accession>
<feature type="region of interest" description="Disordered" evidence="1">
    <location>
        <begin position="774"/>
        <end position="794"/>
    </location>
</feature>
<gene>
    <name evidence="2" type="ORF">ACT18_01030</name>
</gene>
<reference evidence="2 3" key="1">
    <citation type="submission" date="2015-06" db="EMBL/GenBank/DDBJ databases">
        <title>Genome sequence of Mycobacterium kumamotonense strain Roo.</title>
        <authorList>
            <person name="Greninger A.L."/>
            <person name="Cunningham G."/>
            <person name="Miller S."/>
        </authorList>
    </citation>
    <scope>NUCLEOTIDE SEQUENCE [LARGE SCALE GENOMIC DNA]</scope>
    <source>
        <strain evidence="2 3">Roo</strain>
    </source>
</reference>
<feature type="compositionally biased region" description="Basic and acidic residues" evidence="1">
    <location>
        <begin position="820"/>
        <end position="832"/>
    </location>
</feature>
<proteinExistence type="predicted"/>
<feature type="region of interest" description="Disordered" evidence="1">
    <location>
        <begin position="412"/>
        <end position="489"/>
    </location>
</feature>
<feature type="region of interest" description="Disordered" evidence="1">
    <location>
        <begin position="95"/>
        <end position="150"/>
    </location>
</feature>
<protein>
    <submittedName>
        <fullName evidence="2">Uncharacterized protein</fullName>
    </submittedName>
</protein>
<feature type="compositionally biased region" description="Basic and acidic residues" evidence="1">
    <location>
        <begin position="546"/>
        <end position="567"/>
    </location>
</feature>
<name>A0A1B8SLG4_9MYCO</name>
<organism evidence="2 3">
    <name type="scientific">Mycolicibacter kumamotonensis</name>
    <dbReference type="NCBI Taxonomy" id="354243"/>
    <lineage>
        <taxon>Bacteria</taxon>
        <taxon>Bacillati</taxon>
        <taxon>Actinomycetota</taxon>
        <taxon>Actinomycetes</taxon>
        <taxon>Mycobacteriales</taxon>
        <taxon>Mycobacteriaceae</taxon>
        <taxon>Mycolicibacter</taxon>
    </lineage>
</organism>
<feature type="compositionally biased region" description="Basic and acidic residues" evidence="1">
    <location>
        <begin position="126"/>
        <end position="150"/>
    </location>
</feature>
<evidence type="ECO:0000256" key="1">
    <source>
        <dbReference type="SAM" id="MobiDB-lite"/>
    </source>
</evidence>
<evidence type="ECO:0000313" key="2">
    <source>
        <dbReference type="EMBL" id="OBY33544.1"/>
    </source>
</evidence>
<keyword evidence="3" id="KW-1185">Reference proteome</keyword>
<feature type="region of interest" description="Disordered" evidence="1">
    <location>
        <begin position="183"/>
        <end position="250"/>
    </location>
</feature>
<feature type="region of interest" description="Disordered" evidence="1">
    <location>
        <begin position="538"/>
        <end position="570"/>
    </location>
</feature>
<feature type="region of interest" description="Disordered" evidence="1">
    <location>
        <begin position="810"/>
        <end position="891"/>
    </location>
</feature>
<feature type="compositionally biased region" description="Basic and acidic residues" evidence="1">
    <location>
        <begin position="196"/>
        <end position="206"/>
    </location>
</feature>
<feature type="compositionally biased region" description="Basic and acidic residues" evidence="1">
    <location>
        <begin position="232"/>
        <end position="244"/>
    </location>
</feature>
<sequence>MMGDSAFGLFEAAAGSTGEAERQQRVAADKMAAALYDVKQRVGSFLFAATDVADFRDRVALCKDDMIKTVEPHLFPRTGTMRLVCKTLEREFKTAKGDTPLGGKPTPSEEGWRTSPNDGEPVDAEDAARSRKWLEDHRSKSARRRTAEDSVKAMDNDVTFSPDQGAPLIPEGDFHGYKDGLDQDGPAKVDSNAFSEGEHPQEHTGDPADTDFITVRESRRRSAAPGGAPLDLGKHSIGEEDNHIDNPVNPYTGGGLYDESENLAPIVAKFASWCRKNNQPATLKTLDKLGSRVSDDDYFAIVSAIQRKAESKYDEHAMRRDDVTPEDRINYLKHQYGLGHDEAVRMDNDWNHPGREANAHRIAAPDYLQKADEALTNLLNQRAEEFQEQIAPLQQSLQIVQQAEQAQQAANPFNVMPGGSINVMPPGPDGQPQGAPDGGDPSGGGMPMDPNMGGGDPSMGGGAPPMDPSMMGGGGMPPDQGQQMMARRRKADVISEYENWQKKLPEMGGLPTGSEADLDQFANERKVGPRALQKLKTHLTTGQNEGKAEARKAGTRRADRHSTDDFHTYNNQHITPEEHERNNRGYSDVGNGMVQDWETGEIYPHPKRKSASARKQAWMGWGADQPNFHHKVAGWEWDDHLDAHVASAPHKFACTCGSKFSTPTNYHRCKCGKAWNAYVIGTGGDRHEASADKYLVREVPVRDNVIVAGRKAEASFGDMPDHQIPGYLEHLRGKLRNEDISYGELSDLQGLAAAGHIHPQDGELLEAAGVPEEDFNRGANWNPETDPFDPRQFGASRHACAEDCGCDHPEETDREDGNDDGSHEKESSRDFAEAFAVAYTARESAIHDITKPGEIKDKDGEDDGRSTMKQQPDDWARRNPDGKWNKGPRRK</sequence>
<dbReference type="Proteomes" id="UP000092668">
    <property type="component" value="Unassembled WGS sequence"/>
</dbReference>
<dbReference type="AlphaFoldDB" id="A0A1B8SLG4"/>
<comment type="caution">
    <text evidence="2">The sequence shown here is derived from an EMBL/GenBank/DDBJ whole genome shotgun (WGS) entry which is preliminary data.</text>
</comment>
<dbReference type="EMBL" id="LFOE01000001">
    <property type="protein sequence ID" value="OBY33544.1"/>
    <property type="molecule type" value="Genomic_DNA"/>
</dbReference>
<feature type="compositionally biased region" description="Gly residues" evidence="1">
    <location>
        <begin position="436"/>
        <end position="463"/>
    </location>
</feature>
<feature type="compositionally biased region" description="Basic and acidic residues" evidence="1">
    <location>
        <begin position="844"/>
        <end position="884"/>
    </location>
</feature>